<dbReference type="Proteomes" id="UP001199469">
    <property type="component" value="Unassembled WGS sequence"/>
</dbReference>
<name>A0ABS8P934_9PSEU</name>
<evidence type="ECO:0000313" key="2">
    <source>
        <dbReference type="Proteomes" id="UP001199469"/>
    </source>
</evidence>
<dbReference type="PANTHER" id="PTHR47751">
    <property type="entry name" value="SUPERFAMILY HYDROLASE, PUTATIVE (AFU_ORTHOLOGUE AFUA_2G16580)-RELATED"/>
    <property type="match status" value="1"/>
</dbReference>
<evidence type="ECO:0000313" key="1">
    <source>
        <dbReference type="EMBL" id="MCD2193886.1"/>
    </source>
</evidence>
<keyword evidence="2" id="KW-1185">Reference proteome</keyword>
<protein>
    <submittedName>
        <fullName evidence="1">Lysophospholipase</fullName>
    </submittedName>
</protein>
<sequence length="297" mass="30790">MTTTERVTFRSGDDDVVGTLVLPDGPPRGAVVATGPLTSVKEQASGVYARAVAERGRVGLAIDLRRFGESGGEPRQMVDPESDAFDASAAAAYLADRFPGLPVAGLGVCFGAGPMAVAVARDPRFAAFAGVAGVYTDGAAVRESMGAAYDETVARGLAAEQRWRETGVVETIPAVAADGESGGSEVAMPLDEAYAFYGTPRGAVPTYVNAFAVASWAHTLPFDAQGAAPAMRVPAIVVHSERALVPPWAHSFHDALPAGSRRQVWLESAGQIDFYDDPALIDPAADAVVGFLDDVLG</sequence>
<dbReference type="InterPro" id="IPR029058">
    <property type="entry name" value="AB_hydrolase_fold"/>
</dbReference>
<dbReference type="SUPFAM" id="SSF53474">
    <property type="entry name" value="alpha/beta-Hydrolases"/>
    <property type="match status" value="1"/>
</dbReference>
<organism evidence="1 2">
    <name type="scientific">Actinomycetospora endophytica</name>
    <dbReference type="NCBI Taxonomy" id="2291215"/>
    <lineage>
        <taxon>Bacteria</taxon>
        <taxon>Bacillati</taxon>
        <taxon>Actinomycetota</taxon>
        <taxon>Actinomycetes</taxon>
        <taxon>Pseudonocardiales</taxon>
        <taxon>Pseudonocardiaceae</taxon>
        <taxon>Actinomycetospora</taxon>
    </lineage>
</organism>
<reference evidence="1 2" key="1">
    <citation type="submission" date="2021-11" db="EMBL/GenBank/DDBJ databases">
        <title>Draft genome sequence of Actinomycetospora sp. SF1 isolated from the rhizosphere soil.</title>
        <authorList>
            <person name="Duangmal K."/>
            <person name="Chantavorakit T."/>
        </authorList>
    </citation>
    <scope>NUCLEOTIDE SEQUENCE [LARGE SCALE GENOMIC DNA]</scope>
    <source>
        <strain evidence="1 2">TBRC 5722</strain>
    </source>
</reference>
<comment type="caution">
    <text evidence="1">The sequence shown here is derived from an EMBL/GenBank/DDBJ whole genome shotgun (WGS) entry which is preliminary data.</text>
</comment>
<dbReference type="RefSeq" id="WP_230733264.1">
    <property type="nucleotide sequence ID" value="NZ_JAJNDB010000002.1"/>
</dbReference>
<dbReference type="PANTHER" id="PTHR47751:SF1">
    <property type="entry name" value="SUPERFAMILY HYDROLASE, PUTATIVE (AFU_ORTHOLOGUE AFUA_2G16580)-RELATED"/>
    <property type="match status" value="1"/>
</dbReference>
<proteinExistence type="predicted"/>
<dbReference type="Gene3D" id="1.10.10.800">
    <property type="match status" value="1"/>
</dbReference>
<gene>
    <name evidence="1" type="ORF">LQ327_10920</name>
</gene>
<dbReference type="InterPro" id="IPR051411">
    <property type="entry name" value="Polyketide_trans_af380"/>
</dbReference>
<dbReference type="Gene3D" id="3.40.50.1820">
    <property type="entry name" value="alpha/beta hydrolase"/>
    <property type="match status" value="1"/>
</dbReference>
<accession>A0ABS8P934</accession>
<dbReference type="EMBL" id="JAJNDB010000002">
    <property type="protein sequence ID" value="MCD2193886.1"/>
    <property type="molecule type" value="Genomic_DNA"/>
</dbReference>